<keyword evidence="3" id="KW-1185">Reference proteome</keyword>
<reference evidence="2 3" key="1">
    <citation type="submission" date="2018-06" db="EMBL/GenBank/DDBJ databases">
        <title>Three novel Pseudomonas species isolated from symptomatic oak.</title>
        <authorList>
            <person name="Bueno-Gonzalez V."/>
            <person name="Brady C."/>
        </authorList>
    </citation>
    <scope>NUCLEOTIDE SEQUENCE [LARGE SCALE GENOMIC DNA]</scope>
    <source>
        <strain evidence="2 3">P17C</strain>
    </source>
</reference>
<evidence type="ECO:0000313" key="2">
    <source>
        <dbReference type="EMBL" id="TBU96579.1"/>
    </source>
</evidence>
<feature type="domain" description="FecR protein" evidence="1">
    <location>
        <begin position="110"/>
        <end position="199"/>
    </location>
</feature>
<gene>
    <name evidence="2" type="ORF">DNJ96_10575</name>
</gene>
<dbReference type="EMBL" id="QJUP01000012">
    <property type="protein sequence ID" value="TBU96579.1"/>
    <property type="molecule type" value="Genomic_DNA"/>
</dbReference>
<dbReference type="RefSeq" id="WP_131184576.1">
    <property type="nucleotide sequence ID" value="NZ_QJUO01000015.1"/>
</dbReference>
<dbReference type="Proteomes" id="UP000292639">
    <property type="component" value="Unassembled WGS sequence"/>
</dbReference>
<dbReference type="InterPro" id="IPR006860">
    <property type="entry name" value="FecR"/>
</dbReference>
<dbReference type="GO" id="GO:0016989">
    <property type="term" value="F:sigma factor antagonist activity"/>
    <property type="evidence" value="ECO:0007669"/>
    <property type="project" value="TreeGrafter"/>
</dbReference>
<sequence length="314" mass="35453">MNLAAQRQALRDAAQWHARLGAAPDCARTRERWQAWHGQAEIHQWAWQRLEQLQDELRRLPAPLARRALADGVTPPGRRTLLKGLVLGLGVSSLAWSGYRQAPMWLADQRTATGERRSLDLADGTRLTLNTASAVDIRYDDAQRLIVLHVGEILVEKTARDPRPFRVRSAHGEMRALGTRFNVRQYDDRTELSVLEHTVAVRNAANAEEIRVEAGMRLDFAHGPLPAPRPADPSHSAWSQGRLVIDDWRLDRTLAELQRYRPGFIECADEVAGLRLSGAYPLDDTERALAAIAQALPIRIETRTRYWVRVLARS</sequence>
<dbReference type="InterPro" id="IPR012373">
    <property type="entry name" value="Ferrdict_sens_TM"/>
</dbReference>
<evidence type="ECO:0000313" key="3">
    <source>
        <dbReference type="Proteomes" id="UP000292639"/>
    </source>
</evidence>
<protein>
    <submittedName>
        <fullName evidence="2">Iron dicitrate transport regulator FecR</fullName>
    </submittedName>
</protein>
<dbReference type="PANTHER" id="PTHR30273">
    <property type="entry name" value="PERIPLASMIC SIGNAL SENSOR AND SIGMA FACTOR ACTIVATOR FECR-RELATED"/>
    <property type="match status" value="1"/>
</dbReference>
<dbReference type="AlphaFoldDB" id="A0A4Q9R7Z1"/>
<name>A0A4Q9R7Z1_9GAMM</name>
<dbReference type="Gene3D" id="2.60.120.1440">
    <property type="match status" value="1"/>
</dbReference>
<dbReference type="PIRSF" id="PIRSF018266">
    <property type="entry name" value="FecR"/>
    <property type="match status" value="1"/>
</dbReference>
<evidence type="ECO:0000259" key="1">
    <source>
        <dbReference type="Pfam" id="PF04773"/>
    </source>
</evidence>
<dbReference type="PANTHER" id="PTHR30273:SF2">
    <property type="entry name" value="PROTEIN FECR"/>
    <property type="match status" value="1"/>
</dbReference>
<dbReference type="Pfam" id="PF04773">
    <property type="entry name" value="FecR"/>
    <property type="match status" value="1"/>
</dbReference>
<proteinExistence type="predicted"/>
<organism evidence="2 3">
    <name type="scientific">Stutzerimonas kirkiae</name>
    <dbReference type="NCBI Taxonomy" id="2211392"/>
    <lineage>
        <taxon>Bacteria</taxon>
        <taxon>Pseudomonadati</taxon>
        <taxon>Pseudomonadota</taxon>
        <taxon>Gammaproteobacteria</taxon>
        <taxon>Pseudomonadales</taxon>
        <taxon>Pseudomonadaceae</taxon>
        <taxon>Stutzerimonas</taxon>
    </lineage>
</organism>
<dbReference type="OrthoDB" id="8641865at2"/>
<comment type="caution">
    <text evidence="2">The sequence shown here is derived from an EMBL/GenBank/DDBJ whole genome shotgun (WGS) entry which is preliminary data.</text>
</comment>
<accession>A0A4Q9R7Z1</accession>